<reference evidence="3 4" key="1">
    <citation type="submission" date="2018-05" db="EMBL/GenBank/DDBJ databases">
        <title>Genome sequencing and assembly of the regulated plant pathogen Lachnellula willkommii and related sister species for the development of diagnostic species identification markers.</title>
        <authorList>
            <person name="Giroux E."/>
            <person name="Bilodeau G."/>
        </authorList>
    </citation>
    <scope>NUCLEOTIDE SEQUENCE [LARGE SCALE GENOMIC DNA]</scope>
    <source>
        <strain evidence="3 4">CBS 268.59</strain>
    </source>
</reference>
<organism evidence="3 4">
    <name type="scientific">Lachnellula suecica</name>
    <dbReference type="NCBI Taxonomy" id="602035"/>
    <lineage>
        <taxon>Eukaryota</taxon>
        <taxon>Fungi</taxon>
        <taxon>Dikarya</taxon>
        <taxon>Ascomycota</taxon>
        <taxon>Pezizomycotina</taxon>
        <taxon>Leotiomycetes</taxon>
        <taxon>Helotiales</taxon>
        <taxon>Lachnaceae</taxon>
        <taxon>Lachnellula</taxon>
    </lineage>
</organism>
<feature type="region of interest" description="Disordered" evidence="1">
    <location>
        <begin position="1"/>
        <end position="36"/>
    </location>
</feature>
<sequence length="772" mass="87132">MPKLWQKIKKITKHKSSAKDAAHEQDHVKPSPAQEQDLVVATPTQGLESPLEELTLDQARPAVYLSKYCEVCRWGYIQEGLDFMKTKSAIKVNGEYRDVSDERLKNFKRKYLDLVESAQNGCPGCALVNQGIMIFLAREGLECEVVEFLPGQHGNSDYLGLRIMRASSTLRQLHFYYSPGYTGTHIYSRYYTSDFMANRLPNQDDSEECLEFIRSSLNTCLQEHDVCKQPPFWPKRVLDLQPQGARNSDYLRLVEPMSGVDGNYATLSHCWGKSKMLTTMNKTRDKRMKGILLSELPRTFQDAVSIVKGLGIRYLWIDSLCIIQDDVEDWTVQSSEMAAIYKCSYLTIAASSAPDSSAGLFNQRNFKSYPVEIPDPESQDTSISMNVRSFNDFELFWANHQQYQTWAPHLDGAYRYHSDEVSQPLLARAWTFQERILSTRIIHFTSMELIFECKQDIHCECSPSPRKPIATTFFASSNSDNSVEDYGGGAIAAGTSDVLAEWLLVITAYTRLNLTFRRDMYPALSGLARTVSLKATETGNPLGSYCAGLWGNYLHTCLFWKPEKVVQHSDMTNGPSWSWSTVEGIVRWDIMAARDMLADEKFRLLEVNCMPKGLDPFGELLEGSNIVVSANIVPAVELEHEGLTWCKLLAKESQLTETHSTEPPPGSSLGFPGPGGVPDLKVFYDPERQRYAKEGFFCVELKRKLISSRGFGRANMAVDGLVVQKFDKGYRRLGIFSASGPPMFGYSFSQRAFREGGDGWEKGAQYEDIILV</sequence>
<feature type="compositionally biased region" description="Basic residues" evidence="1">
    <location>
        <begin position="1"/>
        <end position="16"/>
    </location>
</feature>
<comment type="caution">
    <text evidence="3">The sequence shown here is derived from an EMBL/GenBank/DDBJ whole genome shotgun (WGS) entry which is preliminary data.</text>
</comment>
<dbReference type="Pfam" id="PF06985">
    <property type="entry name" value="HET"/>
    <property type="match status" value="1"/>
</dbReference>
<proteinExistence type="predicted"/>
<keyword evidence="4" id="KW-1185">Reference proteome</keyword>
<evidence type="ECO:0000313" key="4">
    <source>
        <dbReference type="Proteomes" id="UP000469558"/>
    </source>
</evidence>
<protein>
    <recommendedName>
        <fullName evidence="2">Heterokaryon incompatibility domain-containing protein</fullName>
    </recommendedName>
</protein>
<dbReference type="PANTHER" id="PTHR33112">
    <property type="entry name" value="DOMAIN PROTEIN, PUTATIVE-RELATED"/>
    <property type="match status" value="1"/>
</dbReference>
<dbReference type="OrthoDB" id="3486565at2759"/>
<evidence type="ECO:0000313" key="3">
    <source>
        <dbReference type="EMBL" id="TVY76001.1"/>
    </source>
</evidence>
<evidence type="ECO:0000259" key="2">
    <source>
        <dbReference type="Pfam" id="PF06985"/>
    </source>
</evidence>
<feature type="compositionally biased region" description="Basic and acidic residues" evidence="1">
    <location>
        <begin position="17"/>
        <end position="29"/>
    </location>
</feature>
<dbReference type="InterPro" id="IPR010730">
    <property type="entry name" value="HET"/>
</dbReference>
<dbReference type="EMBL" id="QGMK01000892">
    <property type="protein sequence ID" value="TVY76001.1"/>
    <property type="molecule type" value="Genomic_DNA"/>
</dbReference>
<dbReference type="PANTHER" id="PTHR33112:SF9">
    <property type="entry name" value="HETEROKARYON INCOMPATIBILITY DOMAIN-CONTAINING PROTEIN"/>
    <property type="match status" value="1"/>
</dbReference>
<evidence type="ECO:0000256" key="1">
    <source>
        <dbReference type="SAM" id="MobiDB-lite"/>
    </source>
</evidence>
<gene>
    <name evidence="3" type="ORF">LSUE1_G003927</name>
</gene>
<dbReference type="Proteomes" id="UP000469558">
    <property type="component" value="Unassembled WGS sequence"/>
</dbReference>
<accession>A0A8T9C1V6</accession>
<dbReference type="AlphaFoldDB" id="A0A8T9C1V6"/>
<feature type="domain" description="Heterokaryon incompatibility" evidence="2">
    <location>
        <begin position="264"/>
        <end position="434"/>
    </location>
</feature>
<name>A0A8T9C1V6_9HELO</name>